<dbReference type="EMBL" id="JAASQJ010000004">
    <property type="protein sequence ID" value="NIJ54707.1"/>
    <property type="molecule type" value="Genomic_DNA"/>
</dbReference>
<keyword evidence="2" id="KW-1185">Reference proteome</keyword>
<gene>
    <name evidence="1" type="ORF">FHS68_003894</name>
</gene>
<proteinExistence type="predicted"/>
<dbReference type="RefSeq" id="WP_167273473.1">
    <property type="nucleotide sequence ID" value="NZ_JAASQJ010000004.1"/>
</dbReference>
<sequence length="365" mass="40990">MIRSVYTELFSFAVRNSFYRNGQNLTSPNPAVQEDFDILCTKTTEALIRQFGMVFRRVPNGFKLFSETTETAPSILSVVRKPKSDTRLTFILSLKNKGVLSFSEVAFRELSMGQIYYFNNLPTNTDARDDLRLSTQPAVNLTDDLIRLRTSAYAYEMPGVVSADAVKVIAVNGADLVVPKSATRTNGKTLLSFDLSSLPEGRYQLEVSGSVKDTFFYGGNRTDVFAVFEAFFKDAQPNYQILETDFSLSPARPKYMLKLTARKTFWRYTIRMERNVLTSPFVEISDSSTVFSGVTPTPKLAIFTSVSEIESREDPLMRGSPPVLAKISLKDMSTTPEKISNLSIPDLSVLREENSKFYSEVTINI</sequence>
<reference evidence="1 2" key="1">
    <citation type="submission" date="2020-03" db="EMBL/GenBank/DDBJ databases">
        <title>Genomic Encyclopedia of Type Strains, Phase IV (KMG-IV): sequencing the most valuable type-strain genomes for metagenomic binning, comparative biology and taxonomic classification.</title>
        <authorList>
            <person name="Goeker M."/>
        </authorList>
    </citation>
    <scope>NUCLEOTIDE SEQUENCE [LARGE SCALE GENOMIC DNA]</scope>
    <source>
        <strain evidence="1 2">DSM 102865</strain>
    </source>
</reference>
<evidence type="ECO:0000313" key="2">
    <source>
        <dbReference type="Proteomes" id="UP001179181"/>
    </source>
</evidence>
<dbReference type="Proteomes" id="UP001179181">
    <property type="component" value="Unassembled WGS sequence"/>
</dbReference>
<comment type="caution">
    <text evidence="1">The sequence shown here is derived from an EMBL/GenBank/DDBJ whole genome shotgun (WGS) entry which is preliminary data.</text>
</comment>
<name>A0ABX0UNZ3_9BACT</name>
<organism evidence="1 2">
    <name type="scientific">Dyadobacter arcticus</name>
    <dbReference type="NCBI Taxonomy" id="1078754"/>
    <lineage>
        <taxon>Bacteria</taxon>
        <taxon>Pseudomonadati</taxon>
        <taxon>Bacteroidota</taxon>
        <taxon>Cytophagia</taxon>
        <taxon>Cytophagales</taxon>
        <taxon>Spirosomataceae</taxon>
        <taxon>Dyadobacter</taxon>
    </lineage>
</organism>
<accession>A0ABX0UNZ3</accession>
<protein>
    <submittedName>
        <fullName evidence="1">Uncharacterized protein</fullName>
    </submittedName>
</protein>
<evidence type="ECO:0000313" key="1">
    <source>
        <dbReference type="EMBL" id="NIJ54707.1"/>
    </source>
</evidence>